<dbReference type="EMBL" id="LWBO01000034">
    <property type="protein sequence ID" value="OQP43807.1"/>
    <property type="molecule type" value="Genomic_DNA"/>
</dbReference>
<evidence type="ECO:0000313" key="2">
    <source>
        <dbReference type="Proteomes" id="UP000192277"/>
    </source>
</evidence>
<dbReference type="Gene3D" id="2.160.20.10">
    <property type="entry name" value="Single-stranded right-handed beta-helix, Pectin lyase-like"/>
    <property type="match status" value="1"/>
</dbReference>
<dbReference type="PANTHER" id="PTHR31339">
    <property type="entry name" value="PECTIN LYASE-RELATED"/>
    <property type="match status" value="1"/>
</dbReference>
<accession>A0ABX3NQV7</accession>
<sequence>MHQLPIGFTACFNNALYLRPMPIKNALLFIAACIFIIPVVRANGSTDIQPTPQATQISEIKNNTIVVVTGSTFRFTVDTPEDQGLVSTRPTVQQLLEQLTSKDGSVQQYRVTDKQGNTKTNGDVTEGDQLVVTAQDGIAMKKYLLVLQPLALSGRLVLQQAQMTVNTSKDLVLYYTAGQRSPDATVKIYLPAGIHATLQNTTVNVIGRGDVILQNLSQQSIGRTGTKYSYNKVGAVSITPLTSGGAVLQFSHLDLRPANGADLTIVIRNVRFTKTGDYAFKATCTTSKPEVLTSAGTGGESATLTISTRVADFARTISPALQYRETASTYTTAQFSWSTIPANTIQLQQSLDSGKTFTPANATIDVKKSTALIGGLQRDQLYTFRLLVKDGLHKGYSNTAQLYAGKLDVKTMGATGDSSQDCTQAINKAINFLNRIGGGTLLFTRGIYSVRTVHLKSNVYLYIEKDATIKALKGGDAPETTWFSDKKYRSGLSPTDAGPYEDPENYLTKQDVGHQYFNNAMFVGERLNNVKIIGNGYITGNGNLVTGDKVMNNNPDNRSDKMFSFKLCTNLEIGGIYRDADLWYDSTKDEPYYISKDASADFETGNMLHIDRTGHFALLATGTDSINVHNTYFSWRSTSSVRDIYDFMACSHVTVTNIYSKISSDDIVKPGSDCSLGFTRPAHDYKVRNVIGDTNCNLFQIGSETADDITDICVDNIYVLGSNKAGFSISTNDGGHINNIHLNCGHTGPLHHRSVMYRTFAPFFISISNRGRVIGAEVGKYRFTDNGEQHNELLVKNVNIGQVENIILNGIDIYEVYAGSSFNGKRWAGYDGKQRRATPIVAGYSLPANDQVTGALNFTLPNGKHTGYVKNITFNDVQVLVKGGNPLSDTSATPPELGVGQYNASNLKTEPSYGLWARHVMDLTVKGCSFNYEKRDSRYPIYLDDVIGAQISDVQMVRPADNNEVIKLHNATRVQIENVFYYEDAWNNGKTKLHL</sequence>
<comment type="caution">
    <text evidence="1">The sequence shown here is derived from an EMBL/GenBank/DDBJ whole genome shotgun (WGS) entry which is preliminary data.</text>
</comment>
<dbReference type="PANTHER" id="PTHR31339:SF9">
    <property type="entry name" value="PLASMIN AND FIBRONECTIN-BINDING PROTEIN A"/>
    <property type="match status" value="1"/>
</dbReference>
<protein>
    <submittedName>
        <fullName evidence="1">Endopygalactorunase</fullName>
    </submittedName>
</protein>
<dbReference type="InterPro" id="IPR051801">
    <property type="entry name" value="GH28_Enzymes"/>
</dbReference>
<keyword evidence="2" id="KW-1185">Reference proteome</keyword>
<dbReference type="InterPro" id="IPR034650">
    <property type="entry name" value="YuaB-like"/>
</dbReference>
<dbReference type="Gene3D" id="2.60.40.3490">
    <property type="match status" value="1"/>
</dbReference>
<name>A0ABX3NQV7_9BACT</name>
<dbReference type="SUPFAM" id="SSF51126">
    <property type="entry name" value="Pectin lyase-like"/>
    <property type="match status" value="1"/>
</dbReference>
<dbReference type="InterPro" id="IPR012334">
    <property type="entry name" value="Pectin_lyas_fold"/>
</dbReference>
<gene>
    <name evidence="1" type="ORF">A4D02_10025</name>
</gene>
<evidence type="ECO:0000313" key="1">
    <source>
        <dbReference type="EMBL" id="OQP43807.1"/>
    </source>
</evidence>
<proteinExistence type="predicted"/>
<dbReference type="InterPro" id="IPR038480">
    <property type="entry name" value="YuaB-like_sf"/>
</dbReference>
<dbReference type="InterPro" id="IPR011050">
    <property type="entry name" value="Pectin_lyase_fold/virulence"/>
</dbReference>
<dbReference type="CDD" id="cd14670">
    <property type="entry name" value="BslA_like"/>
    <property type="match status" value="1"/>
</dbReference>
<organism evidence="1 2">
    <name type="scientific">Niastella koreensis</name>
    <dbReference type="NCBI Taxonomy" id="354356"/>
    <lineage>
        <taxon>Bacteria</taxon>
        <taxon>Pseudomonadati</taxon>
        <taxon>Bacteroidota</taxon>
        <taxon>Chitinophagia</taxon>
        <taxon>Chitinophagales</taxon>
        <taxon>Chitinophagaceae</taxon>
        <taxon>Niastella</taxon>
    </lineage>
</organism>
<reference evidence="1 2" key="1">
    <citation type="submission" date="2016-04" db="EMBL/GenBank/DDBJ databases">
        <authorList>
            <person name="Chen L."/>
            <person name="Zhuang W."/>
            <person name="Wang G."/>
        </authorList>
    </citation>
    <scope>NUCLEOTIDE SEQUENCE [LARGE SCALE GENOMIC DNA]</scope>
    <source>
        <strain evidence="2">GR20</strain>
    </source>
</reference>
<dbReference type="Proteomes" id="UP000192277">
    <property type="component" value="Unassembled WGS sequence"/>
</dbReference>